<evidence type="ECO:0000256" key="2">
    <source>
        <dbReference type="ARBA" id="ARBA00011738"/>
    </source>
</evidence>
<name>A0ABD3BP60_9LAMI</name>
<feature type="signal peptide" evidence="4">
    <location>
        <begin position="1"/>
        <end position="26"/>
    </location>
</feature>
<keyword evidence="6" id="KW-1185">Reference proteome</keyword>
<proteinExistence type="inferred from homology"/>
<keyword evidence="3 4" id="KW-0964">Secreted</keyword>
<feature type="chain" id="PRO_5044527331" description="Dirigent protein" evidence="4">
    <location>
        <begin position="27"/>
        <end position="184"/>
    </location>
</feature>
<keyword evidence="4" id="KW-0732">Signal</keyword>
<dbReference type="Gene3D" id="2.40.480.10">
    <property type="entry name" value="Allene oxide cyclase-like"/>
    <property type="match status" value="1"/>
</dbReference>
<evidence type="ECO:0000256" key="4">
    <source>
        <dbReference type="RuleBase" id="RU363099"/>
    </source>
</evidence>
<comment type="subunit">
    <text evidence="2 4">Homodimer.</text>
</comment>
<dbReference type="PANTHER" id="PTHR46442:SF6">
    <property type="entry name" value="DIRIGENT PROTEIN 5"/>
    <property type="match status" value="1"/>
</dbReference>
<dbReference type="InterPro" id="IPR044859">
    <property type="entry name" value="Allene_oxi_cyc_Dirigent"/>
</dbReference>
<dbReference type="GO" id="GO:0048046">
    <property type="term" value="C:apoplast"/>
    <property type="evidence" value="ECO:0007669"/>
    <property type="project" value="UniProtKB-SubCell"/>
</dbReference>
<gene>
    <name evidence="5" type="ORF">CASFOL_036790</name>
</gene>
<dbReference type="PANTHER" id="PTHR46442">
    <property type="entry name" value="DIRIGENT PROTEIN"/>
    <property type="match status" value="1"/>
</dbReference>
<sequence>MNNLTISKLFLIVLLTIISCFSSAKSLKENKPCNQMVLYYHEIIFNGTNQANATSAATTNDTALALLPASQFGKMIVFNDPVTKDNHLLSEPVARAQGFYFYNNKDLPNAWFAFTLVFNSTEYKGTLNIMGANIIVEKTRDFSVVGGTEDFFMARGICTASTDVRQDDYYFRLKLDIKLYECYN</sequence>
<dbReference type="EMBL" id="JAVIJP010000069">
    <property type="protein sequence ID" value="KAL3619220.1"/>
    <property type="molecule type" value="Genomic_DNA"/>
</dbReference>
<comment type="function">
    <text evidence="4">Dirigent proteins impart stereoselectivity on the phenoxy radical-coupling reaction, yielding optically active lignans from two molecules of coniferyl alcohol in the biosynthesis of lignans, flavonolignans, and alkaloids and thus plays a central role in plant secondary metabolism.</text>
</comment>
<dbReference type="Proteomes" id="UP001632038">
    <property type="component" value="Unassembled WGS sequence"/>
</dbReference>
<evidence type="ECO:0000256" key="1">
    <source>
        <dbReference type="ARBA" id="ARBA00010746"/>
    </source>
</evidence>
<comment type="caution">
    <text evidence="5">The sequence shown here is derived from an EMBL/GenBank/DDBJ whole genome shotgun (WGS) entry which is preliminary data.</text>
</comment>
<evidence type="ECO:0000313" key="5">
    <source>
        <dbReference type="EMBL" id="KAL3619220.1"/>
    </source>
</evidence>
<comment type="similarity">
    <text evidence="1 4">Belongs to the plant dirigent protein family.</text>
</comment>
<reference evidence="6" key="1">
    <citation type="journal article" date="2024" name="IScience">
        <title>Strigolactones Initiate the Formation of Haustorium-like Structures in Castilleja.</title>
        <authorList>
            <person name="Buerger M."/>
            <person name="Peterson D."/>
            <person name="Chory J."/>
        </authorList>
    </citation>
    <scope>NUCLEOTIDE SEQUENCE [LARGE SCALE GENOMIC DNA]</scope>
</reference>
<evidence type="ECO:0000313" key="6">
    <source>
        <dbReference type="Proteomes" id="UP001632038"/>
    </source>
</evidence>
<dbReference type="AlphaFoldDB" id="A0ABD3BP60"/>
<dbReference type="InterPro" id="IPR004265">
    <property type="entry name" value="Dirigent"/>
</dbReference>
<comment type="subcellular location">
    <subcellularLocation>
        <location evidence="4">Secreted</location>
        <location evidence="4">Extracellular space</location>
        <location evidence="4">Apoplast</location>
    </subcellularLocation>
</comment>
<dbReference type="Pfam" id="PF03018">
    <property type="entry name" value="Dirigent"/>
    <property type="match status" value="1"/>
</dbReference>
<organism evidence="5 6">
    <name type="scientific">Castilleja foliolosa</name>
    <dbReference type="NCBI Taxonomy" id="1961234"/>
    <lineage>
        <taxon>Eukaryota</taxon>
        <taxon>Viridiplantae</taxon>
        <taxon>Streptophyta</taxon>
        <taxon>Embryophyta</taxon>
        <taxon>Tracheophyta</taxon>
        <taxon>Spermatophyta</taxon>
        <taxon>Magnoliopsida</taxon>
        <taxon>eudicotyledons</taxon>
        <taxon>Gunneridae</taxon>
        <taxon>Pentapetalae</taxon>
        <taxon>asterids</taxon>
        <taxon>lamiids</taxon>
        <taxon>Lamiales</taxon>
        <taxon>Orobanchaceae</taxon>
        <taxon>Pedicularideae</taxon>
        <taxon>Castillejinae</taxon>
        <taxon>Castilleja</taxon>
    </lineage>
</organism>
<dbReference type="GO" id="GO:0009699">
    <property type="term" value="P:phenylpropanoid biosynthetic process"/>
    <property type="evidence" value="ECO:0007669"/>
    <property type="project" value="UniProtKB-ARBA"/>
</dbReference>
<evidence type="ECO:0000256" key="3">
    <source>
        <dbReference type="ARBA" id="ARBA00022525"/>
    </source>
</evidence>
<keyword evidence="4" id="KW-0052">Apoplast</keyword>
<protein>
    <recommendedName>
        <fullName evidence="4">Dirigent protein</fullName>
    </recommendedName>
</protein>
<accession>A0ABD3BP60</accession>